<evidence type="ECO:0000313" key="4">
    <source>
        <dbReference type="Proteomes" id="UP000297872"/>
    </source>
</evidence>
<keyword evidence="2" id="KW-0812">Transmembrane</keyword>
<comment type="caution">
    <text evidence="3">The sequence shown here is derived from an EMBL/GenBank/DDBJ whole genome shotgun (WGS) entry which is preliminary data.</text>
</comment>
<evidence type="ECO:0000313" key="3">
    <source>
        <dbReference type="EMBL" id="TFH79033.1"/>
    </source>
</evidence>
<feature type="transmembrane region" description="Helical" evidence="2">
    <location>
        <begin position="41"/>
        <end position="60"/>
    </location>
</feature>
<dbReference type="AlphaFoldDB" id="A0A4Y8VHA4"/>
<feature type="transmembrane region" description="Helical" evidence="2">
    <location>
        <begin position="67"/>
        <end position="85"/>
    </location>
</feature>
<dbReference type="EMBL" id="SGVY01000028">
    <property type="protein sequence ID" value="TFH79033.1"/>
    <property type="molecule type" value="Genomic_DNA"/>
</dbReference>
<protein>
    <submittedName>
        <fullName evidence="3">Uncharacterized protein</fullName>
    </submittedName>
</protein>
<evidence type="ECO:0000256" key="2">
    <source>
        <dbReference type="SAM" id="Phobius"/>
    </source>
</evidence>
<sequence length="263" mass="28642">MAINLDKKEKKNSCLMPFLVVLVIIAALVAGIGLLWGVTGYIWFLRILGVIFAFVAFCGLSSASGVGCLITIICGIFAALCFWGGNTIEKNYAESMPSVSTSSSYGSDVSSQTPTYENEVSSQVEEDSPYIDNRLQTGDSPYKNIRLSGNESTIEVKTSAGDENDVVVIIKHNGKIVRNAYIQGGDSYQFSVPNGTYQVFFYGGKGWNPDKKMAGGYTGGFITNESFSKDNAVTLDYQGLNYELIPQRNGNFNTELSSETEMF</sequence>
<dbReference type="Proteomes" id="UP000297872">
    <property type="component" value="Unassembled WGS sequence"/>
</dbReference>
<keyword evidence="2" id="KW-1133">Transmembrane helix</keyword>
<accession>A0A4Y8VHA4</accession>
<dbReference type="RefSeq" id="WP_134843811.1">
    <property type="nucleotide sequence ID" value="NZ_SGVY01000028.1"/>
</dbReference>
<evidence type="ECO:0000256" key="1">
    <source>
        <dbReference type="SAM" id="MobiDB-lite"/>
    </source>
</evidence>
<feature type="compositionally biased region" description="Polar residues" evidence="1">
    <location>
        <begin position="112"/>
        <end position="123"/>
    </location>
</feature>
<reference evidence="3 4" key="1">
    <citation type="submission" date="2019-02" db="EMBL/GenBank/DDBJ databases">
        <title>Draft Genome Sequence of the Prevotella sp. BCRC 81118, Isolated from Human Feces.</title>
        <authorList>
            <person name="Huang C.-H."/>
        </authorList>
    </citation>
    <scope>NUCLEOTIDE SEQUENCE [LARGE SCALE GENOMIC DNA]</scope>
    <source>
        <strain evidence="3 4">BCRC 81118</strain>
    </source>
</reference>
<gene>
    <name evidence="3" type="ORF">EXN75_10690</name>
</gene>
<organism evidence="3 4">
    <name type="scientific">Segatella hominis</name>
    <dbReference type="NCBI Taxonomy" id="2518605"/>
    <lineage>
        <taxon>Bacteria</taxon>
        <taxon>Pseudomonadati</taxon>
        <taxon>Bacteroidota</taxon>
        <taxon>Bacteroidia</taxon>
        <taxon>Bacteroidales</taxon>
        <taxon>Prevotellaceae</taxon>
        <taxon>Segatella</taxon>
    </lineage>
</organism>
<feature type="transmembrane region" description="Helical" evidence="2">
    <location>
        <begin position="12"/>
        <end position="35"/>
    </location>
</feature>
<keyword evidence="4" id="KW-1185">Reference proteome</keyword>
<feature type="region of interest" description="Disordered" evidence="1">
    <location>
        <begin position="103"/>
        <end position="139"/>
    </location>
</feature>
<keyword evidence="2" id="KW-0472">Membrane</keyword>
<dbReference type="GeneID" id="302995745"/>
<name>A0A4Y8VHA4_9BACT</name>
<dbReference type="OrthoDB" id="1262041at2"/>
<proteinExistence type="predicted"/>